<comment type="caution">
    <text evidence="3">The sequence shown here is derived from an EMBL/GenBank/DDBJ whole genome shotgun (WGS) entry which is preliminary data.</text>
</comment>
<proteinExistence type="predicted"/>
<organism evidence="3 4">
    <name type="scientific">Candidatus Zymogenus saltonus</name>
    <dbReference type="NCBI Taxonomy" id="2844893"/>
    <lineage>
        <taxon>Bacteria</taxon>
        <taxon>Deltaproteobacteria</taxon>
        <taxon>Candidatus Zymogenia</taxon>
        <taxon>Candidatus Zymogeniales</taxon>
        <taxon>Candidatus Zymogenaceae</taxon>
        <taxon>Candidatus Zymogenus</taxon>
    </lineage>
</organism>
<sequence>MKIKPVVVLTASIALFLLSAPLFCQEETGDTEAADGLMEVGRYSSISQRLDSTTAVLVYDTKNLSVDVVKSDGFTTKELPKTEEPLEVKVRLFRDSMQSLDTMAPFQNQAYTLYQILIAPVFSDLSGITRLGIIPDSALHYLPFAALVSKRDEKNAFMPNPKFLMHSFAIFYAPSLELMEKALKTERSVNLGGLVIGNCLYPSGFSLLKHAPLEMKAVAEKVPGAIMLEKDRATETAFKAEVAKGPLSVIHINTHSKVKRGNSTESRIILTGGGGDDGNLTVAEVKEIKLDVSLVTISAPRTGLSWGRTGGFPAVFINSGADSVLAPVCDIDRGVTTQLMDFLYDNLKSYDKAEALRQSQIMIIDLEKGKGYRRLAHPGFWAPFILYGSYR</sequence>
<evidence type="ECO:0000256" key="1">
    <source>
        <dbReference type="SAM" id="SignalP"/>
    </source>
</evidence>
<dbReference type="Proteomes" id="UP000809273">
    <property type="component" value="Unassembled WGS sequence"/>
</dbReference>
<feature type="signal peptide" evidence="1">
    <location>
        <begin position="1"/>
        <end position="24"/>
    </location>
</feature>
<reference evidence="3" key="2">
    <citation type="submission" date="2021-01" db="EMBL/GenBank/DDBJ databases">
        <authorList>
            <person name="Hahn C.R."/>
            <person name="Youssef N.H."/>
            <person name="Elshahed M."/>
        </authorList>
    </citation>
    <scope>NUCLEOTIDE SEQUENCE</scope>
    <source>
        <strain evidence="3">Zod_Metabat.24</strain>
    </source>
</reference>
<feature type="domain" description="CHAT" evidence="2">
    <location>
        <begin position="110"/>
        <end position="389"/>
    </location>
</feature>
<dbReference type="AlphaFoldDB" id="A0A9D8PP99"/>
<protein>
    <submittedName>
        <fullName evidence="3">CHAT domain-containing protein</fullName>
    </submittedName>
</protein>
<evidence type="ECO:0000259" key="2">
    <source>
        <dbReference type="Pfam" id="PF12770"/>
    </source>
</evidence>
<reference evidence="3" key="1">
    <citation type="journal article" date="2021" name="Environ. Microbiol.">
        <title>Genomic characterization of three novel Desulfobacterota classes expand the metabolic and phylogenetic diversity of the phylum.</title>
        <authorList>
            <person name="Murphy C.L."/>
            <person name="Biggerstaff J."/>
            <person name="Eichhorn A."/>
            <person name="Ewing E."/>
            <person name="Shahan R."/>
            <person name="Soriano D."/>
            <person name="Stewart S."/>
            <person name="VanMol K."/>
            <person name="Walker R."/>
            <person name="Walters P."/>
            <person name="Elshahed M.S."/>
            <person name="Youssef N.H."/>
        </authorList>
    </citation>
    <scope>NUCLEOTIDE SEQUENCE</scope>
    <source>
        <strain evidence="3">Zod_Metabat.24</strain>
    </source>
</reference>
<feature type="chain" id="PRO_5039347866" evidence="1">
    <location>
        <begin position="25"/>
        <end position="391"/>
    </location>
</feature>
<name>A0A9D8PP99_9DELT</name>
<keyword evidence="1" id="KW-0732">Signal</keyword>
<evidence type="ECO:0000313" key="3">
    <source>
        <dbReference type="EMBL" id="MBN1574129.1"/>
    </source>
</evidence>
<dbReference type="EMBL" id="JAFGIX010000067">
    <property type="protein sequence ID" value="MBN1574129.1"/>
    <property type="molecule type" value="Genomic_DNA"/>
</dbReference>
<dbReference type="Pfam" id="PF12770">
    <property type="entry name" value="CHAT"/>
    <property type="match status" value="1"/>
</dbReference>
<gene>
    <name evidence="3" type="ORF">JW984_13110</name>
</gene>
<evidence type="ECO:0000313" key="4">
    <source>
        <dbReference type="Proteomes" id="UP000809273"/>
    </source>
</evidence>
<accession>A0A9D8PP99</accession>
<dbReference type="InterPro" id="IPR024983">
    <property type="entry name" value="CHAT_dom"/>
</dbReference>